<evidence type="ECO:0000256" key="2">
    <source>
        <dbReference type="ARBA" id="ARBA00022679"/>
    </source>
</evidence>
<dbReference type="InterPro" id="IPR016181">
    <property type="entry name" value="Acyl_CoA_acyltransferase"/>
</dbReference>
<dbReference type="STRING" id="69279.BG36_09420"/>
<organism evidence="4 5">
    <name type="scientific">Aquamicrobium defluvii</name>
    <dbReference type="NCBI Taxonomy" id="69279"/>
    <lineage>
        <taxon>Bacteria</taxon>
        <taxon>Pseudomonadati</taxon>
        <taxon>Pseudomonadota</taxon>
        <taxon>Alphaproteobacteria</taxon>
        <taxon>Hyphomicrobiales</taxon>
        <taxon>Phyllobacteriaceae</taxon>
        <taxon>Aquamicrobium</taxon>
    </lineage>
</organism>
<evidence type="ECO:0000313" key="5">
    <source>
        <dbReference type="Proteomes" id="UP000019849"/>
    </source>
</evidence>
<dbReference type="eggNOG" id="COG0454">
    <property type="taxonomic scope" value="Bacteria"/>
</dbReference>
<sequence>MSLPPWHEEAIARSHDRKGFDCGDDDMNAFLQRFARQGHEQNAVKTFCAVADGTPDKVLGFYSLAPAAVEHDTVAAAMTKGMARHNVPCFLLARLAVDKSMAGRGLGGQLLLAAALRCIRVTDEIGGVLIIIDAKSARSANWYASYGAEPLKDRPLTLAAPLASLAETLKTSGHL</sequence>
<keyword evidence="1" id="KW-1277">Toxin-antitoxin system</keyword>
<accession>A0A011V948</accession>
<evidence type="ECO:0000256" key="1">
    <source>
        <dbReference type="ARBA" id="ARBA00022649"/>
    </source>
</evidence>
<protein>
    <submittedName>
        <fullName evidence="4">Acetyltransferase</fullName>
    </submittedName>
</protein>
<evidence type="ECO:0000313" key="4">
    <source>
        <dbReference type="EMBL" id="EXL04910.1"/>
    </source>
</evidence>
<name>A0A011V948_9HYPH</name>
<dbReference type="Proteomes" id="UP000019849">
    <property type="component" value="Unassembled WGS sequence"/>
</dbReference>
<dbReference type="PATRIC" id="fig|69279.3.peg.2980"/>
<dbReference type="RefSeq" id="WP_035028032.1">
    <property type="nucleotide sequence ID" value="NZ_KK073892.1"/>
</dbReference>
<reference evidence="4 5" key="1">
    <citation type="submission" date="2014-02" db="EMBL/GenBank/DDBJ databases">
        <title>Aquamicrobium defluvii Genome sequencing.</title>
        <authorList>
            <person name="Wang X."/>
        </authorList>
    </citation>
    <scope>NUCLEOTIDE SEQUENCE [LARGE SCALE GENOMIC DNA]</scope>
    <source>
        <strain evidence="4 5">W13Z1</strain>
    </source>
</reference>
<dbReference type="HOGENOM" id="CLU_101288_3_1_5"/>
<comment type="caution">
    <text evidence="4">The sequence shown here is derived from an EMBL/GenBank/DDBJ whole genome shotgun (WGS) entry which is preliminary data.</text>
</comment>
<dbReference type="EMBL" id="JENY01000020">
    <property type="protein sequence ID" value="EXL04910.1"/>
    <property type="molecule type" value="Genomic_DNA"/>
</dbReference>
<dbReference type="SUPFAM" id="SSF55729">
    <property type="entry name" value="Acyl-CoA N-acyltransferases (Nat)"/>
    <property type="match status" value="1"/>
</dbReference>
<dbReference type="GO" id="GO:0016746">
    <property type="term" value="F:acyltransferase activity"/>
    <property type="evidence" value="ECO:0007669"/>
    <property type="project" value="UniProtKB-KW"/>
</dbReference>
<dbReference type="AlphaFoldDB" id="A0A011V948"/>
<dbReference type="PANTHER" id="PTHR36449:SF1">
    <property type="entry name" value="ACETYLTRANSFERASE"/>
    <property type="match status" value="1"/>
</dbReference>
<dbReference type="PANTHER" id="PTHR36449">
    <property type="entry name" value="ACETYLTRANSFERASE-RELATED"/>
    <property type="match status" value="1"/>
</dbReference>
<keyword evidence="2 4" id="KW-0808">Transferase</keyword>
<dbReference type="Gene3D" id="3.40.630.30">
    <property type="match status" value="1"/>
</dbReference>
<gene>
    <name evidence="4" type="ORF">BG36_09420</name>
</gene>
<evidence type="ECO:0000256" key="3">
    <source>
        <dbReference type="ARBA" id="ARBA00023315"/>
    </source>
</evidence>
<keyword evidence="3" id="KW-0012">Acyltransferase</keyword>
<proteinExistence type="predicted"/>